<dbReference type="Proteomes" id="UP000093476">
    <property type="component" value="Unassembled WGS sequence"/>
</dbReference>
<protein>
    <submittedName>
        <fullName evidence="2">Uncharacterized protein</fullName>
    </submittedName>
</protein>
<dbReference type="PATRIC" id="fig|286156.4.peg.3925"/>
<proteinExistence type="predicted"/>
<feature type="transmembrane region" description="Helical" evidence="1">
    <location>
        <begin position="51"/>
        <end position="71"/>
    </location>
</feature>
<keyword evidence="1" id="KW-0812">Transmembrane</keyword>
<evidence type="ECO:0000313" key="2">
    <source>
        <dbReference type="EMBL" id="OCQ51399.1"/>
    </source>
</evidence>
<evidence type="ECO:0000256" key="1">
    <source>
        <dbReference type="SAM" id="Phobius"/>
    </source>
</evidence>
<comment type="caution">
    <text evidence="2">The sequence shown here is derived from an EMBL/GenBank/DDBJ whole genome shotgun (WGS) entry which is preliminary data.</text>
</comment>
<evidence type="ECO:0000313" key="3">
    <source>
        <dbReference type="Proteomes" id="UP000093476"/>
    </source>
</evidence>
<gene>
    <name evidence="2" type="ORF">Ppb6_03422</name>
</gene>
<keyword evidence="1" id="KW-0472">Membrane</keyword>
<dbReference type="EMBL" id="LOMY01000141">
    <property type="protein sequence ID" value="OCQ51399.1"/>
    <property type="molecule type" value="Genomic_DNA"/>
</dbReference>
<sequence length="417" mass="46687">MPVDMSAIPIPAERKPVPIIKRWLIALMIFISLGGCATVMYWPVGVPIHTPWFWCCFLVFPFLAWAGAFGIRCLCYQICQIWSDSWDYEREVCLYQEIQRGQRYLNVLAHVVDLPQTVMTGSLATQLMAQKVVLPSWVDMTHGQVVRQIRFAMPERPSRELLYEKMAALLADEALTTALRQLSIHYTVFSSLQIDAGLDAAEYEAIWQSVWEASGIRTPLSILPGTGLAIIDNWLDTFHHNAVLLIVAIRLATEVMDGQGDTAVVLLLNSTPVRQSTLFVPQREPISTVQATIHRPELTRGDDMKYALLQALLWADIPSESIHQLWFSGMGCDNQSQAIFTPLIDQLPNVGEQTERQCDIDVQTGFTGIASPWLAAVVAIDAVTSQKQAQLVMSTPAPDRLIPWFMVIKPVETQEAV</sequence>
<feature type="transmembrane region" description="Helical" evidence="1">
    <location>
        <begin position="23"/>
        <end position="45"/>
    </location>
</feature>
<dbReference type="AlphaFoldDB" id="A0A1C0U0F6"/>
<dbReference type="STRING" id="286156.Ppb6_03422"/>
<organism evidence="2 3">
    <name type="scientific">Photorhabdus australis subsp. thailandensis</name>
    <dbReference type="NCBI Taxonomy" id="2805096"/>
    <lineage>
        <taxon>Bacteria</taxon>
        <taxon>Pseudomonadati</taxon>
        <taxon>Pseudomonadota</taxon>
        <taxon>Gammaproteobacteria</taxon>
        <taxon>Enterobacterales</taxon>
        <taxon>Morganellaceae</taxon>
        <taxon>Photorhabdus</taxon>
    </lineage>
</organism>
<keyword evidence="3" id="KW-1185">Reference proteome</keyword>
<dbReference type="RefSeq" id="WP_065824131.1">
    <property type="nucleotide sequence ID" value="NZ_CAWMQZ010000141.1"/>
</dbReference>
<accession>A0A1C0U0F6</accession>
<name>A0A1C0U0F6_9GAMM</name>
<keyword evidence="1" id="KW-1133">Transmembrane helix</keyword>
<reference evidence="2 3" key="1">
    <citation type="submission" date="2015-12" db="EMBL/GenBank/DDBJ databases">
        <title>Genome comparisons provide insights into the role of secondary metabolites in the pathogenic phase of the Photorhabdus life cycle.</title>
        <authorList>
            <person name="Tobias N.J."/>
            <person name="Mishra B."/>
            <person name="Gupta D.K."/>
            <person name="Thines M."/>
            <person name="Stinear T.P."/>
            <person name="Bode H.B."/>
        </authorList>
    </citation>
    <scope>NUCLEOTIDE SEQUENCE [LARGE SCALE GENOMIC DNA]</scope>
    <source>
        <strain evidence="2 3">PB68.1</strain>
    </source>
</reference>